<dbReference type="AlphaFoldDB" id="A0AAU7DW59"/>
<dbReference type="EMBL" id="CP146203">
    <property type="protein sequence ID" value="XBH21716.1"/>
    <property type="molecule type" value="Genomic_DNA"/>
</dbReference>
<reference evidence="1" key="1">
    <citation type="submission" date="2024-02" db="EMBL/GenBank/DDBJ databases">
        <title>Tomenella chthoni gen. nov. sp. nov., a member of the family Jonesiaceae isolated from bat guano.</title>
        <authorList>
            <person name="Miller S.L."/>
            <person name="King J."/>
            <person name="Sankaranarayanan K."/>
            <person name="Lawson P.A."/>
        </authorList>
    </citation>
    <scope>NUCLEOTIDE SEQUENCE</scope>
    <source>
        <strain evidence="1">BS-20</strain>
    </source>
</reference>
<name>A0AAU7DW59_9MICO</name>
<organism evidence="1">
    <name type="scientific">Jonesiaceae bacterium BS-20</name>
    <dbReference type="NCBI Taxonomy" id="3120821"/>
    <lineage>
        <taxon>Bacteria</taxon>
        <taxon>Bacillati</taxon>
        <taxon>Actinomycetota</taxon>
        <taxon>Actinomycetes</taxon>
        <taxon>Micrococcales</taxon>
        <taxon>Jonesiaceae</taxon>
    </lineage>
</organism>
<proteinExistence type="predicted"/>
<accession>A0AAU7DW59</accession>
<gene>
    <name evidence="1" type="ORF">V5R04_00355</name>
</gene>
<sequence>MGLDADKVAAAPLGAVETLRLSFEAQRFWVHIERQETEDIAVGPFATKELAEQDLEHGEVVEDLCLEDCLDAYVFEGLPSVGVDRVQPTYRRVSVANGVTLVRLQGVNE</sequence>
<protein>
    <submittedName>
        <fullName evidence="1">Uncharacterized protein</fullName>
    </submittedName>
</protein>
<evidence type="ECO:0000313" key="1">
    <source>
        <dbReference type="EMBL" id="XBH21716.1"/>
    </source>
</evidence>